<evidence type="ECO:0000313" key="10">
    <source>
        <dbReference type="EMBL" id="QDY68980.1"/>
    </source>
</evidence>
<evidence type="ECO:0000256" key="8">
    <source>
        <dbReference type="SAM" id="Phobius"/>
    </source>
</evidence>
<dbReference type="Proteomes" id="UP000318483">
    <property type="component" value="Chromosome"/>
</dbReference>
<feature type="transmembrane region" description="Helical" evidence="8">
    <location>
        <begin position="37"/>
        <end position="54"/>
    </location>
</feature>
<name>A0A5B8J3W0_9RHOB</name>
<dbReference type="InterPro" id="IPR050638">
    <property type="entry name" value="AA-Vitamin_Transporters"/>
</dbReference>
<evidence type="ECO:0000256" key="2">
    <source>
        <dbReference type="ARBA" id="ARBA00007362"/>
    </source>
</evidence>
<evidence type="ECO:0000256" key="3">
    <source>
        <dbReference type="ARBA" id="ARBA00022448"/>
    </source>
</evidence>
<dbReference type="InterPro" id="IPR004626">
    <property type="entry name" value="RarD"/>
</dbReference>
<evidence type="ECO:0000256" key="7">
    <source>
        <dbReference type="ARBA" id="ARBA00023136"/>
    </source>
</evidence>
<sequence>MSDTMRGLYAIIGACLIWGLGPLYYKLLAPVPPLEILAHRTIWSLVFFGAILAVRGRLSAAVQLIRARTQCAATIAAAFFISANWFGFILSVQIARALESSLGYFIFPLVAVLLGMIFFGDRLNRLQWLSVALAALAVGVLIVGVRAVPWIALGLAFSFGIYGLLKKRVRAEAMVSVTVEMLVLSPLALFWLWGVHAQGFAGLDGRVTGGVFGKDAYLSALLALSGPLTALPLILFSYASQRLSLPTVGLIQYLNPSLQFLCAAVVFGEPLTRWHMLAFPLIWVALAVYSFDAFRKRRSRSIAASVDSTTVNFSRREGSANP</sequence>
<dbReference type="EMBL" id="CP042261">
    <property type="protein sequence ID" value="QDY68980.1"/>
    <property type="molecule type" value="Genomic_DNA"/>
</dbReference>
<feature type="transmembrane region" description="Helical" evidence="8">
    <location>
        <begin position="177"/>
        <end position="196"/>
    </location>
</feature>
<proteinExistence type="inferred from homology"/>
<keyword evidence="6 8" id="KW-1133">Transmembrane helix</keyword>
<feature type="transmembrane region" description="Helical" evidence="8">
    <location>
        <begin position="101"/>
        <end position="119"/>
    </location>
</feature>
<feature type="transmembrane region" description="Helical" evidence="8">
    <location>
        <begin position="274"/>
        <end position="291"/>
    </location>
</feature>
<keyword evidence="4" id="KW-1003">Cell membrane</keyword>
<organism evidence="10 11">
    <name type="scientific">Qingshengfaniella alkalisoli</name>
    <dbReference type="NCBI Taxonomy" id="2599296"/>
    <lineage>
        <taxon>Bacteria</taxon>
        <taxon>Pseudomonadati</taxon>
        <taxon>Pseudomonadota</taxon>
        <taxon>Alphaproteobacteria</taxon>
        <taxon>Rhodobacterales</taxon>
        <taxon>Paracoccaceae</taxon>
        <taxon>Qingshengfaniella</taxon>
    </lineage>
</organism>
<dbReference type="PANTHER" id="PTHR32322:SF2">
    <property type="entry name" value="EAMA DOMAIN-CONTAINING PROTEIN"/>
    <property type="match status" value="1"/>
</dbReference>
<keyword evidence="5 8" id="KW-0812">Transmembrane</keyword>
<dbReference type="GO" id="GO:0005886">
    <property type="term" value="C:plasma membrane"/>
    <property type="evidence" value="ECO:0007669"/>
    <property type="project" value="UniProtKB-SubCell"/>
</dbReference>
<feature type="transmembrane region" description="Helical" evidence="8">
    <location>
        <begin position="250"/>
        <end position="268"/>
    </location>
</feature>
<dbReference type="PANTHER" id="PTHR32322">
    <property type="entry name" value="INNER MEMBRANE TRANSPORTER"/>
    <property type="match status" value="1"/>
</dbReference>
<evidence type="ECO:0000313" key="11">
    <source>
        <dbReference type="Proteomes" id="UP000318483"/>
    </source>
</evidence>
<feature type="transmembrane region" description="Helical" evidence="8">
    <location>
        <begin position="148"/>
        <end position="165"/>
    </location>
</feature>
<protein>
    <submittedName>
        <fullName evidence="10">EamA family transporter RarD</fullName>
    </submittedName>
</protein>
<accession>A0A5B8J3W0</accession>
<feature type="domain" description="EamA" evidence="9">
    <location>
        <begin position="151"/>
        <end position="289"/>
    </location>
</feature>
<keyword evidence="11" id="KW-1185">Reference proteome</keyword>
<evidence type="ECO:0000256" key="5">
    <source>
        <dbReference type="ARBA" id="ARBA00022692"/>
    </source>
</evidence>
<dbReference type="NCBIfam" id="TIGR00688">
    <property type="entry name" value="rarD"/>
    <property type="match status" value="1"/>
</dbReference>
<feature type="transmembrane region" description="Helical" evidence="8">
    <location>
        <begin position="7"/>
        <end position="25"/>
    </location>
</feature>
<dbReference type="InterPro" id="IPR037185">
    <property type="entry name" value="EmrE-like"/>
</dbReference>
<dbReference type="RefSeq" id="WP_146364146.1">
    <property type="nucleotide sequence ID" value="NZ_CP042261.1"/>
</dbReference>
<dbReference type="InterPro" id="IPR000620">
    <property type="entry name" value="EamA_dom"/>
</dbReference>
<evidence type="ECO:0000259" key="9">
    <source>
        <dbReference type="Pfam" id="PF00892"/>
    </source>
</evidence>
<keyword evidence="3" id="KW-0813">Transport</keyword>
<comment type="similarity">
    <text evidence="2">Belongs to the EamA transporter family.</text>
</comment>
<feature type="transmembrane region" description="Helical" evidence="8">
    <location>
        <begin position="75"/>
        <end position="95"/>
    </location>
</feature>
<feature type="domain" description="EamA" evidence="9">
    <location>
        <begin position="6"/>
        <end position="141"/>
    </location>
</feature>
<evidence type="ECO:0000256" key="1">
    <source>
        <dbReference type="ARBA" id="ARBA00004651"/>
    </source>
</evidence>
<evidence type="ECO:0000256" key="6">
    <source>
        <dbReference type="ARBA" id="ARBA00022989"/>
    </source>
</evidence>
<dbReference type="AlphaFoldDB" id="A0A5B8J3W0"/>
<dbReference type="OrthoDB" id="369870at2"/>
<dbReference type="Pfam" id="PF00892">
    <property type="entry name" value="EamA"/>
    <property type="match status" value="2"/>
</dbReference>
<keyword evidence="7 8" id="KW-0472">Membrane</keyword>
<reference evidence="10 11" key="1">
    <citation type="submission" date="2019-07" db="EMBL/GenBank/DDBJ databases">
        <title>Litoreibacter alkalisoli sp. nov., isolated from saline-alkaline soil.</title>
        <authorList>
            <person name="Wang S."/>
            <person name="Xu L."/>
            <person name="Xing Y.-T."/>
            <person name="Sun J.-Q."/>
        </authorList>
    </citation>
    <scope>NUCLEOTIDE SEQUENCE [LARGE SCALE GENOMIC DNA]</scope>
    <source>
        <strain evidence="10 11">LN3S51</strain>
    </source>
</reference>
<dbReference type="SUPFAM" id="SSF103481">
    <property type="entry name" value="Multidrug resistance efflux transporter EmrE"/>
    <property type="match status" value="2"/>
</dbReference>
<feature type="transmembrane region" description="Helical" evidence="8">
    <location>
        <begin position="216"/>
        <end position="238"/>
    </location>
</feature>
<evidence type="ECO:0000256" key="4">
    <source>
        <dbReference type="ARBA" id="ARBA00022475"/>
    </source>
</evidence>
<dbReference type="KEGG" id="lit:FPZ52_04620"/>
<feature type="transmembrane region" description="Helical" evidence="8">
    <location>
        <begin position="126"/>
        <end position="142"/>
    </location>
</feature>
<gene>
    <name evidence="10" type="primary">rarD</name>
    <name evidence="10" type="ORF">FPZ52_04620</name>
</gene>
<comment type="subcellular location">
    <subcellularLocation>
        <location evidence="1">Cell membrane</location>
        <topology evidence="1">Multi-pass membrane protein</topology>
    </subcellularLocation>
</comment>